<dbReference type="InterPro" id="IPR050315">
    <property type="entry name" value="FAD-oxidoreductase_2"/>
</dbReference>
<gene>
    <name evidence="10" type="ORF">OEZ85_006018</name>
</gene>
<keyword evidence="4" id="KW-0547">Nucleotide-binding</keyword>
<evidence type="ECO:0000256" key="4">
    <source>
        <dbReference type="ARBA" id="ARBA00022741"/>
    </source>
</evidence>
<keyword evidence="6" id="KW-0067">ATP-binding</keyword>
<evidence type="ECO:0000256" key="6">
    <source>
        <dbReference type="ARBA" id="ARBA00022840"/>
    </source>
</evidence>
<feature type="region of interest" description="Disordered" evidence="8">
    <location>
        <begin position="348"/>
        <end position="388"/>
    </location>
</feature>
<sequence>MGGGAPEKETGFDGISNLLKAQSGLHGSAGPRGQRPATKGLYMFGGVGCGKTMLMDLLVASAPKEFQVQRTHFHDFMLDIHGRLRHTKGEADPLKHVADDVAAGIKVLALDELFVTDVADAMILHRLFGRLWDSGLVLVATSNRAPDALYENGLQRQLFLPFIARLKEACVIHNMNSPVDYRRLAHHTRGLYFLTPDRTALLHKAFLEYGEDSLSGAAAAGSSSSSSSSSSSGSVGNPGPLNVDVAMGRTLHVPQALGSAAMFDFDELCNRPLAAADYIALADRFHTLAVADVPLFNAANRAAAYRFVTLIDVMYEHRVRMLISAEATPYELFERILTQQDARKAGGTTAGHISISSGSSSSSSQRSMTVQQHGFSSSSGSSSSGGSDDVVVDDQLGFAKDRTIRLSAAYELSIALQSELPEAHVVVFEKNKFLGGNSMKASSGINAVNPAAEDTEAIYAEDTRKSGGGLSKEDLVAQLVNRSQDGIAFLEGLGLNISTIVRLGGHSKPRTRSNPAGPNVGTYLVKAVAARVQAAANVVVKLNSKVVSIADAKDGRLSVTYAATAPPAAAAADGSATAAAAPEEQQLVVNALVLATGGFGASKEMLREHSPAVAELPTTNGDWAQGEGIQLGAGLGASLLHMEQVQVHPTGFVDPADPTAGTKWLAPEKLRGCGAILLNSSGRRFVDELTTRDKVTGALMGQEGRVAWLLLGVAGAAMFGEGTLGFYGSKGLVKKFDTLEAAAQHMGLQPAELQQQLEQYNTAAAAAAAGSDPFGKQYFPTTLDPAGHFWLGQITPVVHYCMGGLEINGKAQVLSKQGSPIRGLFAAGEVSGGLHGANRLGGNSLAECVVFGRIAGQAAAAHVLPEVLVQQGTAGMVDMMSAKQSVVAAL</sequence>
<dbReference type="SUPFAM" id="SSF52540">
    <property type="entry name" value="P-loop containing nucleoside triphosphate hydrolases"/>
    <property type="match status" value="1"/>
</dbReference>
<dbReference type="Gene3D" id="3.50.50.60">
    <property type="entry name" value="FAD/NAD(P)-binding domain"/>
    <property type="match status" value="1"/>
</dbReference>
<keyword evidence="11" id="KW-1185">Reference proteome</keyword>
<keyword evidence="7" id="KW-0560">Oxidoreductase</keyword>
<comment type="cofactor">
    <cofactor evidence="1">
        <name>FAD</name>
        <dbReference type="ChEBI" id="CHEBI:57692"/>
    </cofactor>
</comment>
<feature type="compositionally biased region" description="Low complexity" evidence="8">
    <location>
        <begin position="353"/>
        <end position="364"/>
    </location>
</feature>
<accession>A0ABY8UFM9</accession>
<dbReference type="InterPro" id="IPR027417">
    <property type="entry name" value="P-loop_NTPase"/>
</dbReference>
<dbReference type="InterPro" id="IPR005654">
    <property type="entry name" value="ATPase_AFG1-like"/>
</dbReference>
<evidence type="ECO:0000256" key="8">
    <source>
        <dbReference type="SAM" id="MobiDB-lite"/>
    </source>
</evidence>
<dbReference type="NCBIfam" id="TIGR01813">
    <property type="entry name" value="flavo_cyto_c"/>
    <property type="match status" value="1"/>
</dbReference>
<evidence type="ECO:0000256" key="1">
    <source>
        <dbReference type="ARBA" id="ARBA00001974"/>
    </source>
</evidence>
<keyword evidence="5" id="KW-0274">FAD</keyword>
<reference evidence="10 11" key="1">
    <citation type="submission" date="2023-05" db="EMBL/GenBank/DDBJ databases">
        <title>A 100% complete, gapless, phased diploid assembly of the Scenedesmus obliquus UTEX 3031 genome.</title>
        <authorList>
            <person name="Biondi T.C."/>
            <person name="Hanschen E.R."/>
            <person name="Kwon T."/>
            <person name="Eng W."/>
            <person name="Kruse C.P.S."/>
            <person name="Koehler S.I."/>
            <person name="Kunde Y."/>
            <person name="Gleasner C.D."/>
            <person name="You Mak K.T."/>
            <person name="Polle J."/>
            <person name="Hovde B.T."/>
            <person name="Starkenburg S.R."/>
        </authorList>
    </citation>
    <scope>NUCLEOTIDE SEQUENCE [LARGE SCALE GENOMIC DNA]</scope>
    <source>
        <strain evidence="10 11">DOE0152z</strain>
    </source>
</reference>
<dbReference type="SUPFAM" id="SSF56425">
    <property type="entry name" value="Succinate dehydrogenase/fumarate reductase flavoprotein, catalytic domain"/>
    <property type="match status" value="1"/>
</dbReference>
<dbReference type="InterPro" id="IPR027477">
    <property type="entry name" value="Succ_DH/fumarate_Rdtase_cat_sf"/>
</dbReference>
<dbReference type="InterPro" id="IPR003953">
    <property type="entry name" value="FAD-dep_OxRdtase_2_FAD-bd"/>
</dbReference>
<comment type="similarity">
    <text evidence="2">Belongs to the AFG1 ATPase family.</text>
</comment>
<dbReference type="Pfam" id="PF00890">
    <property type="entry name" value="FAD_binding_2"/>
    <property type="match status" value="1"/>
</dbReference>
<dbReference type="SUPFAM" id="SSF51905">
    <property type="entry name" value="FAD/NAD(P)-binding domain"/>
    <property type="match status" value="1"/>
</dbReference>
<evidence type="ECO:0000256" key="7">
    <source>
        <dbReference type="ARBA" id="ARBA00023002"/>
    </source>
</evidence>
<dbReference type="Proteomes" id="UP001244341">
    <property type="component" value="Chromosome 11b"/>
</dbReference>
<feature type="compositionally biased region" description="Low complexity" evidence="8">
    <location>
        <begin position="376"/>
        <end position="388"/>
    </location>
</feature>
<dbReference type="InterPro" id="IPR036188">
    <property type="entry name" value="FAD/NAD-bd_sf"/>
</dbReference>
<feature type="domain" description="FAD-dependent oxidoreductase 2 FAD-binding" evidence="9">
    <location>
        <begin position="413"/>
        <end position="845"/>
    </location>
</feature>
<protein>
    <recommendedName>
        <fullName evidence="9">FAD-dependent oxidoreductase 2 FAD-binding domain-containing protein</fullName>
    </recommendedName>
</protein>
<dbReference type="NCBIfam" id="NF040713">
    <property type="entry name" value="ZapE"/>
    <property type="match status" value="1"/>
</dbReference>
<proteinExistence type="inferred from homology"/>
<organism evidence="10 11">
    <name type="scientific">Tetradesmus obliquus</name>
    <name type="common">Green alga</name>
    <name type="synonym">Acutodesmus obliquus</name>
    <dbReference type="NCBI Taxonomy" id="3088"/>
    <lineage>
        <taxon>Eukaryota</taxon>
        <taxon>Viridiplantae</taxon>
        <taxon>Chlorophyta</taxon>
        <taxon>core chlorophytes</taxon>
        <taxon>Chlorophyceae</taxon>
        <taxon>CS clade</taxon>
        <taxon>Sphaeropleales</taxon>
        <taxon>Scenedesmaceae</taxon>
        <taxon>Tetradesmus</taxon>
    </lineage>
</organism>
<evidence type="ECO:0000313" key="10">
    <source>
        <dbReference type="EMBL" id="WIA20170.1"/>
    </source>
</evidence>
<dbReference type="InterPro" id="IPR010960">
    <property type="entry name" value="Flavocytochrome_c"/>
</dbReference>
<dbReference type="Gene3D" id="3.40.50.300">
    <property type="entry name" value="P-loop containing nucleotide triphosphate hydrolases"/>
    <property type="match status" value="1"/>
</dbReference>
<evidence type="ECO:0000256" key="3">
    <source>
        <dbReference type="ARBA" id="ARBA00022630"/>
    </source>
</evidence>
<name>A0ABY8UFM9_TETOB</name>
<evidence type="ECO:0000256" key="5">
    <source>
        <dbReference type="ARBA" id="ARBA00022827"/>
    </source>
</evidence>
<feature type="compositionally biased region" description="Polar residues" evidence="8">
    <location>
        <begin position="365"/>
        <end position="375"/>
    </location>
</feature>
<evidence type="ECO:0000313" key="11">
    <source>
        <dbReference type="Proteomes" id="UP001244341"/>
    </source>
</evidence>
<keyword evidence="3" id="KW-0285">Flavoprotein</keyword>
<dbReference type="Gene3D" id="3.90.700.10">
    <property type="entry name" value="Succinate dehydrogenase/fumarate reductase flavoprotein, catalytic domain"/>
    <property type="match status" value="1"/>
</dbReference>
<dbReference type="PANTHER" id="PTHR43400:SF7">
    <property type="entry name" value="FAD-DEPENDENT OXIDOREDUCTASE 2 FAD BINDING DOMAIN-CONTAINING PROTEIN"/>
    <property type="match status" value="1"/>
</dbReference>
<dbReference type="PANTHER" id="PTHR43400">
    <property type="entry name" value="FUMARATE REDUCTASE"/>
    <property type="match status" value="1"/>
</dbReference>
<evidence type="ECO:0000256" key="2">
    <source>
        <dbReference type="ARBA" id="ARBA00010322"/>
    </source>
</evidence>
<evidence type="ECO:0000259" key="9">
    <source>
        <dbReference type="Pfam" id="PF00890"/>
    </source>
</evidence>
<dbReference type="Pfam" id="PF03969">
    <property type="entry name" value="AFG1_ATPase"/>
    <property type="match status" value="1"/>
</dbReference>
<dbReference type="EMBL" id="CP126218">
    <property type="protein sequence ID" value="WIA20170.1"/>
    <property type="molecule type" value="Genomic_DNA"/>
</dbReference>